<dbReference type="HOGENOM" id="CLU_2277044_0_0_1"/>
<evidence type="ECO:0000313" key="1">
    <source>
        <dbReference type="EMBL" id="CCD47392.1"/>
    </source>
</evidence>
<protein>
    <submittedName>
        <fullName evidence="1">Uncharacterized protein</fullName>
    </submittedName>
</protein>
<gene>
    <name evidence="1" type="ORF">BofuT4_P005510.1</name>
</gene>
<dbReference type="AlphaFoldDB" id="G2Y402"/>
<dbReference type="Proteomes" id="UP000008177">
    <property type="component" value="Unplaced contigs"/>
</dbReference>
<dbReference type="EMBL" id="FQ790286">
    <property type="protein sequence ID" value="CCD47392.1"/>
    <property type="molecule type" value="Genomic_DNA"/>
</dbReference>
<reference evidence="2" key="1">
    <citation type="journal article" date="2011" name="PLoS Genet.">
        <title>Genomic analysis of the necrotrophic fungal pathogens Sclerotinia sclerotiorum and Botrytis cinerea.</title>
        <authorList>
            <person name="Amselem J."/>
            <person name="Cuomo C.A."/>
            <person name="van Kan J.A."/>
            <person name="Viaud M."/>
            <person name="Benito E.P."/>
            <person name="Couloux A."/>
            <person name="Coutinho P.M."/>
            <person name="de Vries R.P."/>
            <person name="Dyer P.S."/>
            <person name="Fillinger S."/>
            <person name="Fournier E."/>
            <person name="Gout L."/>
            <person name="Hahn M."/>
            <person name="Kohn L."/>
            <person name="Lapalu N."/>
            <person name="Plummer K.M."/>
            <person name="Pradier J.M."/>
            <person name="Quevillon E."/>
            <person name="Sharon A."/>
            <person name="Simon A."/>
            <person name="ten Have A."/>
            <person name="Tudzynski B."/>
            <person name="Tudzynski P."/>
            <person name="Wincker P."/>
            <person name="Andrew M."/>
            <person name="Anthouard V."/>
            <person name="Beever R.E."/>
            <person name="Beffa R."/>
            <person name="Benoit I."/>
            <person name="Bouzid O."/>
            <person name="Brault B."/>
            <person name="Chen Z."/>
            <person name="Choquer M."/>
            <person name="Collemare J."/>
            <person name="Cotton P."/>
            <person name="Danchin E.G."/>
            <person name="Da Silva C."/>
            <person name="Gautier A."/>
            <person name="Giraud C."/>
            <person name="Giraud T."/>
            <person name="Gonzalez C."/>
            <person name="Grossetete S."/>
            <person name="Guldener U."/>
            <person name="Henrissat B."/>
            <person name="Howlett B.J."/>
            <person name="Kodira C."/>
            <person name="Kretschmer M."/>
            <person name="Lappartient A."/>
            <person name="Leroch M."/>
            <person name="Levis C."/>
            <person name="Mauceli E."/>
            <person name="Neuveglise C."/>
            <person name="Oeser B."/>
            <person name="Pearson M."/>
            <person name="Poulain J."/>
            <person name="Poussereau N."/>
            <person name="Quesneville H."/>
            <person name="Rascle C."/>
            <person name="Schumacher J."/>
            <person name="Segurens B."/>
            <person name="Sexton A."/>
            <person name="Silva E."/>
            <person name="Sirven C."/>
            <person name="Soanes D.M."/>
            <person name="Talbot N.J."/>
            <person name="Templeton M."/>
            <person name="Yandava C."/>
            <person name="Yarden O."/>
            <person name="Zeng Q."/>
            <person name="Rollins J.A."/>
            <person name="Lebrun M.H."/>
            <person name="Dickman M."/>
        </authorList>
    </citation>
    <scope>NUCLEOTIDE SEQUENCE [LARGE SCALE GENOMIC DNA]</scope>
    <source>
        <strain evidence="2">T4</strain>
    </source>
</reference>
<dbReference type="InParanoid" id="G2Y402"/>
<sequence length="102" mass="10450">MAKRPATATAPANVIHPTVVTSAALEPVADADAAAPVALLVPEPDCAFNGASVPPTIPFGFLVASLSSALAASENFARVFALSVLGCVSERYCTFGLYTRKK</sequence>
<accession>G2Y402</accession>
<proteinExistence type="predicted"/>
<evidence type="ECO:0000313" key="2">
    <source>
        <dbReference type="Proteomes" id="UP000008177"/>
    </source>
</evidence>
<name>G2Y402_BOTF4</name>
<organism evidence="1 2">
    <name type="scientific">Botryotinia fuckeliana (strain T4)</name>
    <name type="common">Noble rot fungus</name>
    <name type="synonym">Botrytis cinerea</name>
    <dbReference type="NCBI Taxonomy" id="999810"/>
    <lineage>
        <taxon>Eukaryota</taxon>
        <taxon>Fungi</taxon>
        <taxon>Dikarya</taxon>
        <taxon>Ascomycota</taxon>
        <taxon>Pezizomycotina</taxon>
        <taxon>Leotiomycetes</taxon>
        <taxon>Helotiales</taxon>
        <taxon>Sclerotiniaceae</taxon>
        <taxon>Botrytis</taxon>
    </lineage>
</organism>